<dbReference type="Proteomes" id="UP000315647">
    <property type="component" value="Chromosome"/>
</dbReference>
<evidence type="ECO:0000313" key="1">
    <source>
        <dbReference type="EMBL" id="QDT26786.1"/>
    </source>
</evidence>
<keyword evidence="2" id="KW-1185">Reference proteome</keyword>
<proteinExistence type="predicted"/>
<dbReference type="AlphaFoldDB" id="A0A517Q596"/>
<evidence type="ECO:0000313" key="2">
    <source>
        <dbReference type="Proteomes" id="UP000315647"/>
    </source>
</evidence>
<dbReference type="EMBL" id="CP037421">
    <property type="protein sequence ID" value="QDT26786.1"/>
    <property type="molecule type" value="Genomic_DNA"/>
</dbReference>
<organism evidence="1 2">
    <name type="scientific">Gimesia panareensis</name>
    <dbReference type="NCBI Taxonomy" id="2527978"/>
    <lineage>
        <taxon>Bacteria</taxon>
        <taxon>Pseudomonadati</taxon>
        <taxon>Planctomycetota</taxon>
        <taxon>Planctomycetia</taxon>
        <taxon>Planctomycetales</taxon>
        <taxon>Planctomycetaceae</taxon>
        <taxon>Gimesia</taxon>
    </lineage>
</organism>
<gene>
    <name evidence="1" type="ORF">Enr10x_20960</name>
</gene>
<sequence>MRRNKKALYEPDQQVQRAWFMTAADDDGNYPLAGHGCNVMPCRYARSSKFNKTIEDPQPLVQAGGEVFEWVFTGRWVPPGTFLKAVKAWGRWWANESALAKMSLRAWDANSPPNREWYRTRYGGVKLDSNDDVVTLGIEDGAGADPEVGTGIYRFNPDGNLLLNAPLNNLISAVGFDVDENDNVYVIGTGPGEESVGADVTAIEKYDSSFSPGWYYNKTGISDSGFIQNLMNVQCVRASGGLVVTGEWYTQLNPATSNPIKVIDDSANVIAAYNPYASHNPYPNGPGGPGLYNCYVRAIDFGPGGQIIAGGSHCYSTSDPTYSGSLFSLGNWAVGTPENGGVTDLKVDGDHIYVAHGTGIAKYTLDGELVWHKSDWQIYGTHVAIDLDDAGNIYACGSPTVIGPLGRTGGFNMIKLDNDGNILFKFDIFSNQNDIAVNRTNQKFYTTGGEVEDYA</sequence>
<dbReference type="RefSeq" id="WP_145448952.1">
    <property type="nucleotide sequence ID" value="NZ_CP037421.1"/>
</dbReference>
<name>A0A517Q596_9PLAN</name>
<protein>
    <submittedName>
        <fullName evidence="1">Uncharacterized protein</fullName>
    </submittedName>
</protein>
<accession>A0A517Q596</accession>
<reference evidence="1 2" key="1">
    <citation type="submission" date="2019-03" db="EMBL/GenBank/DDBJ databases">
        <title>Deep-cultivation of Planctomycetes and their phenomic and genomic characterization uncovers novel biology.</title>
        <authorList>
            <person name="Wiegand S."/>
            <person name="Jogler M."/>
            <person name="Boedeker C."/>
            <person name="Pinto D."/>
            <person name="Vollmers J."/>
            <person name="Rivas-Marin E."/>
            <person name="Kohn T."/>
            <person name="Peeters S.H."/>
            <person name="Heuer A."/>
            <person name="Rast P."/>
            <person name="Oberbeckmann S."/>
            <person name="Bunk B."/>
            <person name="Jeske O."/>
            <person name="Meyerdierks A."/>
            <person name="Storesund J.E."/>
            <person name="Kallscheuer N."/>
            <person name="Luecker S."/>
            <person name="Lage O.M."/>
            <person name="Pohl T."/>
            <person name="Merkel B.J."/>
            <person name="Hornburger P."/>
            <person name="Mueller R.-W."/>
            <person name="Bruemmer F."/>
            <person name="Labrenz M."/>
            <person name="Spormann A.M."/>
            <person name="Op den Camp H."/>
            <person name="Overmann J."/>
            <person name="Amann R."/>
            <person name="Jetten M.S.M."/>
            <person name="Mascher T."/>
            <person name="Medema M.H."/>
            <person name="Devos D.P."/>
            <person name="Kaster A.-K."/>
            <person name="Ovreas L."/>
            <person name="Rohde M."/>
            <person name="Galperin M.Y."/>
            <person name="Jogler C."/>
        </authorList>
    </citation>
    <scope>NUCLEOTIDE SEQUENCE [LARGE SCALE GENOMIC DNA]</scope>
    <source>
        <strain evidence="1 2">Enr10</strain>
    </source>
</reference>
<dbReference type="SUPFAM" id="SSF63829">
    <property type="entry name" value="Calcium-dependent phosphotriesterase"/>
    <property type="match status" value="1"/>
</dbReference>